<evidence type="ECO:0000313" key="1">
    <source>
        <dbReference type="EMBL" id="AZN38444.1"/>
    </source>
</evidence>
<proteinExistence type="predicted"/>
<dbReference type="Proteomes" id="UP000272528">
    <property type="component" value="Chromosome"/>
</dbReference>
<name>A0A3S8ZYF6_9BACL</name>
<dbReference type="PANTHER" id="PTHR34547:SF1">
    <property type="entry name" value="YACP-LIKE NYN DOMAIN PROTEIN"/>
    <property type="match status" value="1"/>
</dbReference>
<protein>
    <submittedName>
        <fullName evidence="1">NYN domain-containing protein</fullName>
    </submittedName>
</protein>
<dbReference type="KEGG" id="palb:EJC50_01240"/>
<dbReference type="EMBL" id="CP034437">
    <property type="protein sequence ID" value="AZN38444.1"/>
    <property type="molecule type" value="Genomic_DNA"/>
</dbReference>
<accession>A0A3S8ZYF6</accession>
<dbReference type="InterPro" id="IPR010298">
    <property type="entry name" value="YacP-like"/>
</dbReference>
<dbReference type="PANTHER" id="PTHR34547">
    <property type="entry name" value="YACP-LIKE NYN DOMAIN PROTEIN"/>
    <property type="match status" value="1"/>
</dbReference>
<dbReference type="OrthoDB" id="9792160at2"/>
<dbReference type="AlphaFoldDB" id="A0A3S8ZYF6"/>
<organism evidence="1 2">
    <name type="scientific">Paenibacillus albus</name>
    <dbReference type="NCBI Taxonomy" id="2495582"/>
    <lineage>
        <taxon>Bacteria</taxon>
        <taxon>Bacillati</taxon>
        <taxon>Bacillota</taxon>
        <taxon>Bacilli</taxon>
        <taxon>Bacillales</taxon>
        <taxon>Paenibacillaceae</taxon>
        <taxon>Paenibacillus</taxon>
    </lineage>
</organism>
<dbReference type="Pfam" id="PF05991">
    <property type="entry name" value="NYN_YacP"/>
    <property type="match status" value="1"/>
</dbReference>
<evidence type="ECO:0000313" key="2">
    <source>
        <dbReference type="Proteomes" id="UP000272528"/>
    </source>
</evidence>
<gene>
    <name evidence="1" type="ORF">EJC50_01240</name>
</gene>
<sequence length="195" mass="22270">MLPLLRECSCTKCCVSALIGSRVKRRDDVLLVDGYNMIGAWPELAALRDKDFEDARDRLLEMLADYQGFTGMTVIVVFDAHQVPGIGKTFKQRRLTVVFTKEKETADACIERLASDMAQRSRDIHVATSDMIEQHVIFGKGALRKSARELLTEIKQSRKAIQHKVEQKTSVRNELDSNLKMDVRMKLEKMRRGEL</sequence>
<dbReference type="CDD" id="cd10912">
    <property type="entry name" value="PIN_YacP-like"/>
    <property type="match status" value="1"/>
</dbReference>
<reference evidence="2" key="1">
    <citation type="submission" date="2018-12" db="EMBL/GenBank/DDBJ databases">
        <title>Genome sequence of Peanibacillus sp.</title>
        <authorList>
            <person name="Subramani G."/>
            <person name="Srinivasan S."/>
            <person name="Kim M.K."/>
        </authorList>
    </citation>
    <scope>NUCLEOTIDE SEQUENCE [LARGE SCALE GENOMIC DNA]</scope>
    <source>
        <strain evidence="2">18JY67-1</strain>
    </source>
</reference>
<keyword evidence="2" id="KW-1185">Reference proteome</keyword>